<evidence type="ECO:0000313" key="23">
    <source>
        <dbReference type="Proteomes" id="UP000824469"/>
    </source>
</evidence>
<evidence type="ECO:0000256" key="17">
    <source>
        <dbReference type="ARBA" id="ARBA00039759"/>
    </source>
</evidence>
<evidence type="ECO:0000313" key="22">
    <source>
        <dbReference type="EMBL" id="KAH9323634.1"/>
    </source>
</evidence>
<evidence type="ECO:0000256" key="7">
    <source>
        <dbReference type="ARBA" id="ARBA00022722"/>
    </source>
</evidence>
<evidence type="ECO:0000256" key="1">
    <source>
        <dbReference type="ARBA" id="ARBA00001526"/>
    </source>
</evidence>
<keyword evidence="14" id="KW-0234">DNA repair</keyword>
<evidence type="ECO:0000256" key="9">
    <source>
        <dbReference type="ARBA" id="ARBA00022763"/>
    </source>
</evidence>
<evidence type="ECO:0000256" key="3">
    <source>
        <dbReference type="ARBA" id="ARBA00004574"/>
    </source>
</evidence>
<dbReference type="PANTHER" id="PTHR23240:SF8">
    <property type="entry name" value="PROTEIN ARTEMIS"/>
    <property type="match status" value="1"/>
</dbReference>
<evidence type="ECO:0000256" key="4">
    <source>
        <dbReference type="ARBA" id="ARBA00010304"/>
    </source>
</evidence>
<sequence>MERGLIAVDEWNCKREAYFLTHLHADHSKGLSSKWRRGRLYCSSITASLLLVKFPAFDKTLIHILEVGTTSLISLNSVEFLLEVTPIEAHHCPGAVMYLFRGESGCELYTGDFRWEVHTLSSGTGKEQLLCALGGDKIVCLHLDNTFCNPRFEFPPRSVAAQQVMNIISLYPEHDIVIGVDTLGKEELLLHIASTLKTKIWVRPERLQTMHLLGLPDVFTIDASVTRVRAVPRYSLTLQTLDVLNSMHPTIGILPTGSSFLFRSFSTQGSFCENDYLNSAYGKIERSCDNFIGGEVANKDTRLLKNCNLESSENPVTSVCGKMYLVPYSLHCCFSEIRSFIEVIRPSRLTGIVASSTYDINPNIYFSHLCNGKESHMWNEVRADPERISVERDIV</sequence>
<dbReference type="EC" id="3.5.2.6" evidence="5"/>
<evidence type="ECO:0000256" key="16">
    <source>
        <dbReference type="ARBA" id="ARBA00039555"/>
    </source>
</evidence>
<dbReference type="PANTHER" id="PTHR23240">
    <property type="entry name" value="DNA CROSS-LINK REPAIR PROTEIN PSO2/SNM1-RELATED"/>
    <property type="match status" value="1"/>
</dbReference>
<evidence type="ECO:0000256" key="19">
    <source>
        <dbReference type="ARBA" id="ARBA00042677"/>
    </source>
</evidence>
<evidence type="ECO:0000259" key="21">
    <source>
        <dbReference type="Pfam" id="PF07522"/>
    </source>
</evidence>
<feature type="domain" description="DNA repair metallo-beta-lactamase" evidence="21">
    <location>
        <begin position="220"/>
        <end position="350"/>
    </location>
</feature>
<evidence type="ECO:0000256" key="14">
    <source>
        <dbReference type="ARBA" id="ARBA00023204"/>
    </source>
</evidence>
<name>A0AA38GHG3_TAXCH</name>
<accession>A0AA38GHG3</accession>
<dbReference type="EMBL" id="JAHRHJ020000003">
    <property type="protein sequence ID" value="KAH9323634.1"/>
    <property type="molecule type" value="Genomic_DNA"/>
</dbReference>
<evidence type="ECO:0000256" key="8">
    <source>
        <dbReference type="ARBA" id="ARBA00022759"/>
    </source>
</evidence>
<dbReference type="FunFam" id="3.40.50.12650:FF:000003">
    <property type="entry name" value="DNA cross-link repair 1B"/>
    <property type="match status" value="1"/>
</dbReference>
<evidence type="ECO:0000256" key="11">
    <source>
        <dbReference type="ARBA" id="ARBA00022839"/>
    </source>
</evidence>
<dbReference type="InterPro" id="IPR036866">
    <property type="entry name" value="RibonucZ/Hydroxyglut_hydro"/>
</dbReference>
<comment type="catalytic activity">
    <reaction evidence="1">
        <text>a beta-lactam + H2O = a substituted beta-amino acid</text>
        <dbReference type="Rhea" id="RHEA:20401"/>
        <dbReference type="ChEBI" id="CHEBI:15377"/>
        <dbReference type="ChEBI" id="CHEBI:35627"/>
        <dbReference type="ChEBI" id="CHEBI:140347"/>
        <dbReference type="EC" id="3.5.2.6"/>
    </reaction>
</comment>
<comment type="similarity">
    <text evidence="4">Belongs to the DNA repair metallo-beta-lactamase (DRMBL) family.</text>
</comment>
<dbReference type="AlphaFoldDB" id="A0AA38GHG3"/>
<reference evidence="22 23" key="1">
    <citation type="journal article" date="2021" name="Nat. Plants">
        <title>The Taxus genome provides insights into paclitaxel biosynthesis.</title>
        <authorList>
            <person name="Xiong X."/>
            <person name="Gou J."/>
            <person name="Liao Q."/>
            <person name="Li Y."/>
            <person name="Zhou Q."/>
            <person name="Bi G."/>
            <person name="Li C."/>
            <person name="Du R."/>
            <person name="Wang X."/>
            <person name="Sun T."/>
            <person name="Guo L."/>
            <person name="Liang H."/>
            <person name="Lu P."/>
            <person name="Wu Y."/>
            <person name="Zhang Z."/>
            <person name="Ro D.K."/>
            <person name="Shang Y."/>
            <person name="Huang S."/>
            <person name="Yan J."/>
        </authorList>
    </citation>
    <scope>NUCLEOTIDE SEQUENCE [LARGE SCALE GENOMIC DNA]</scope>
    <source>
        <strain evidence="22">Ta-2019</strain>
    </source>
</reference>
<dbReference type="Gene3D" id="3.60.15.10">
    <property type="entry name" value="Ribonuclease Z/Hydroxyacylglutathione hydrolase-like"/>
    <property type="match status" value="1"/>
</dbReference>
<evidence type="ECO:0000256" key="20">
    <source>
        <dbReference type="ARBA" id="ARBA00042738"/>
    </source>
</evidence>
<evidence type="ECO:0000256" key="2">
    <source>
        <dbReference type="ARBA" id="ARBA00004123"/>
    </source>
</evidence>
<keyword evidence="11" id="KW-0269">Exonuclease</keyword>
<evidence type="ECO:0000256" key="12">
    <source>
        <dbReference type="ARBA" id="ARBA00022895"/>
    </source>
</evidence>
<dbReference type="GO" id="GO:0004519">
    <property type="term" value="F:endonuclease activity"/>
    <property type="evidence" value="ECO:0007669"/>
    <property type="project" value="UniProtKB-KW"/>
</dbReference>
<dbReference type="GO" id="GO:0005634">
    <property type="term" value="C:nucleus"/>
    <property type="evidence" value="ECO:0007669"/>
    <property type="project" value="UniProtKB-SubCell"/>
</dbReference>
<evidence type="ECO:0000256" key="15">
    <source>
        <dbReference type="ARBA" id="ARBA00023242"/>
    </source>
</evidence>
<dbReference type="GO" id="GO:0035312">
    <property type="term" value="F:5'-3' DNA exonuclease activity"/>
    <property type="evidence" value="ECO:0007669"/>
    <property type="project" value="TreeGrafter"/>
</dbReference>
<dbReference type="GO" id="GO:0008800">
    <property type="term" value="F:beta-lactamase activity"/>
    <property type="evidence" value="ECO:0007669"/>
    <property type="project" value="UniProtKB-EC"/>
</dbReference>
<keyword evidence="9" id="KW-0227">DNA damage</keyword>
<dbReference type="GO" id="GO:0006310">
    <property type="term" value="P:DNA recombination"/>
    <property type="evidence" value="ECO:0007669"/>
    <property type="project" value="UniProtKB-KW"/>
</dbReference>
<keyword evidence="13" id="KW-0233">DNA recombination</keyword>
<proteinExistence type="inferred from homology"/>
<dbReference type="Pfam" id="PF07522">
    <property type="entry name" value="DRMBL"/>
    <property type="match status" value="1"/>
</dbReference>
<comment type="subcellular location">
    <subcellularLocation>
        <location evidence="3">Chromosome</location>
        <location evidence="3">Telomere</location>
    </subcellularLocation>
    <subcellularLocation>
        <location evidence="2">Nucleus</location>
    </subcellularLocation>
</comment>
<dbReference type="GO" id="GO:0036297">
    <property type="term" value="P:interstrand cross-link repair"/>
    <property type="evidence" value="ECO:0007669"/>
    <property type="project" value="TreeGrafter"/>
</dbReference>
<comment type="caution">
    <text evidence="22">The sequence shown here is derived from an EMBL/GenBank/DDBJ whole genome shotgun (WGS) entry which is preliminary data.</text>
</comment>
<keyword evidence="10" id="KW-0378">Hydrolase</keyword>
<keyword evidence="23" id="KW-1185">Reference proteome</keyword>
<gene>
    <name evidence="22" type="ORF">KI387_018273</name>
</gene>
<evidence type="ECO:0000256" key="6">
    <source>
        <dbReference type="ARBA" id="ARBA00022454"/>
    </source>
</evidence>
<keyword evidence="12" id="KW-0779">Telomere</keyword>
<dbReference type="SUPFAM" id="SSF56281">
    <property type="entry name" value="Metallo-hydrolase/oxidoreductase"/>
    <property type="match status" value="1"/>
</dbReference>
<keyword evidence="15" id="KW-0539">Nucleus</keyword>
<dbReference type="Proteomes" id="UP000824469">
    <property type="component" value="Unassembled WGS sequence"/>
</dbReference>
<keyword evidence="6" id="KW-0158">Chromosome</keyword>
<dbReference type="Gene3D" id="3.40.50.12650">
    <property type="match status" value="1"/>
</dbReference>
<protein>
    <recommendedName>
        <fullName evidence="16">5' exonuclease Apollo</fullName>
        <ecNumber evidence="5">3.5.2.6</ecNumber>
    </recommendedName>
    <alternativeName>
        <fullName evidence="18">DNA cross-link repair 1B protein</fullName>
    </alternativeName>
    <alternativeName>
        <fullName evidence="19">DNA cross-link repair 1C protein</fullName>
    </alternativeName>
    <alternativeName>
        <fullName evidence="17">Protein artemis</fullName>
    </alternativeName>
    <alternativeName>
        <fullName evidence="20">SNM1 homolog B</fullName>
    </alternativeName>
</protein>
<dbReference type="OMA" id="TSFCYVN"/>
<evidence type="ECO:0000256" key="5">
    <source>
        <dbReference type="ARBA" id="ARBA00012865"/>
    </source>
</evidence>
<feature type="non-terminal residue" evidence="22">
    <location>
        <position position="395"/>
    </location>
</feature>
<dbReference type="GO" id="GO:0000781">
    <property type="term" value="C:chromosome, telomeric region"/>
    <property type="evidence" value="ECO:0007669"/>
    <property type="project" value="UniProtKB-SubCell"/>
</dbReference>
<dbReference type="InterPro" id="IPR011084">
    <property type="entry name" value="DRMBL"/>
</dbReference>
<evidence type="ECO:0000256" key="10">
    <source>
        <dbReference type="ARBA" id="ARBA00022801"/>
    </source>
</evidence>
<keyword evidence="8" id="KW-0255">Endonuclease</keyword>
<dbReference type="GO" id="GO:0003684">
    <property type="term" value="F:damaged DNA binding"/>
    <property type="evidence" value="ECO:0007669"/>
    <property type="project" value="TreeGrafter"/>
</dbReference>
<keyword evidence="7" id="KW-0540">Nuclease</keyword>
<dbReference type="GO" id="GO:0006303">
    <property type="term" value="P:double-strand break repair via nonhomologous end joining"/>
    <property type="evidence" value="ECO:0007669"/>
    <property type="project" value="TreeGrafter"/>
</dbReference>
<evidence type="ECO:0000256" key="18">
    <source>
        <dbReference type="ARBA" id="ARBA00041693"/>
    </source>
</evidence>
<evidence type="ECO:0000256" key="13">
    <source>
        <dbReference type="ARBA" id="ARBA00023172"/>
    </source>
</evidence>
<organism evidence="22 23">
    <name type="scientific">Taxus chinensis</name>
    <name type="common">Chinese yew</name>
    <name type="synonym">Taxus wallichiana var. chinensis</name>
    <dbReference type="NCBI Taxonomy" id="29808"/>
    <lineage>
        <taxon>Eukaryota</taxon>
        <taxon>Viridiplantae</taxon>
        <taxon>Streptophyta</taxon>
        <taxon>Embryophyta</taxon>
        <taxon>Tracheophyta</taxon>
        <taxon>Spermatophyta</taxon>
        <taxon>Pinopsida</taxon>
        <taxon>Pinidae</taxon>
        <taxon>Conifers II</taxon>
        <taxon>Cupressales</taxon>
        <taxon>Taxaceae</taxon>
        <taxon>Taxus</taxon>
    </lineage>
</organism>